<dbReference type="Proteomes" id="UP000292445">
    <property type="component" value="Unassembled WGS sequence"/>
</dbReference>
<dbReference type="InterPro" id="IPR050744">
    <property type="entry name" value="AI-2_Isomerase_LsrG"/>
</dbReference>
<dbReference type="PANTHER" id="PTHR33336">
    <property type="entry name" value="QUINOL MONOOXYGENASE YGIN-RELATED"/>
    <property type="match status" value="1"/>
</dbReference>
<proteinExistence type="predicted"/>
<evidence type="ECO:0000259" key="1">
    <source>
        <dbReference type="PROSITE" id="PS51725"/>
    </source>
</evidence>
<feature type="domain" description="ABM" evidence="1">
    <location>
        <begin position="4"/>
        <end position="98"/>
    </location>
</feature>
<dbReference type="InterPro" id="IPR011008">
    <property type="entry name" value="Dimeric_a/b-barrel"/>
</dbReference>
<comment type="caution">
    <text evidence="2">The sequence shown here is derived from an EMBL/GenBank/DDBJ whole genome shotgun (WGS) entry which is preliminary data.</text>
</comment>
<dbReference type="Pfam" id="PF03992">
    <property type="entry name" value="ABM"/>
    <property type="match status" value="1"/>
</dbReference>
<keyword evidence="3" id="KW-1185">Reference proteome</keyword>
<keyword evidence="2" id="KW-0560">Oxidoreductase</keyword>
<protein>
    <submittedName>
        <fullName evidence="2">Antibiotic biosynthesis monooxygenase</fullName>
    </submittedName>
</protein>
<name>A0A4V2F3K4_9BURK</name>
<keyword evidence="2" id="KW-0503">Monooxygenase</keyword>
<accession>A0A4V2F3K4</accession>
<reference evidence="2 3" key="1">
    <citation type="submission" date="2019-02" db="EMBL/GenBank/DDBJ databases">
        <title>Genomic Encyclopedia of Type Strains, Phase IV (KMG-IV): sequencing the most valuable type-strain genomes for metagenomic binning, comparative biology and taxonomic classification.</title>
        <authorList>
            <person name="Goeker M."/>
        </authorList>
    </citation>
    <scope>NUCLEOTIDE SEQUENCE [LARGE SCALE GENOMIC DNA]</scope>
    <source>
        <strain evidence="2 3">K24</strain>
    </source>
</reference>
<dbReference type="RefSeq" id="WP_165404389.1">
    <property type="nucleotide sequence ID" value="NZ_SGXC01000001.1"/>
</dbReference>
<dbReference type="SUPFAM" id="SSF54909">
    <property type="entry name" value="Dimeric alpha+beta barrel"/>
    <property type="match status" value="1"/>
</dbReference>
<gene>
    <name evidence="2" type="ORF">EV675_0434</name>
</gene>
<evidence type="ECO:0000313" key="2">
    <source>
        <dbReference type="EMBL" id="RZS84417.1"/>
    </source>
</evidence>
<dbReference type="PANTHER" id="PTHR33336:SF3">
    <property type="entry name" value="ABM DOMAIN-CONTAINING PROTEIN"/>
    <property type="match status" value="1"/>
</dbReference>
<dbReference type="Gene3D" id="3.30.70.100">
    <property type="match status" value="1"/>
</dbReference>
<dbReference type="AlphaFoldDB" id="A0A4V2F3K4"/>
<dbReference type="EMBL" id="SGXC01000001">
    <property type="protein sequence ID" value="RZS84417.1"/>
    <property type="molecule type" value="Genomic_DNA"/>
</dbReference>
<dbReference type="InterPro" id="IPR007138">
    <property type="entry name" value="ABM_dom"/>
</dbReference>
<organism evidence="2 3">
    <name type="scientific">Pigmentiphaga kullae</name>
    <dbReference type="NCBI Taxonomy" id="151784"/>
    <lineage>
        <taxon>Bacteria</taxon>
        <taxon>Pseudomonadati</taxon>
        <taxon>Pseudomonadota</taxon>
        <taxon>Betaproteobacteria</taxon>
        <taxon>Burkholderiales</taxon>
        <taxon>Alcaligenaceae</taxon>
        <taxon>Pigmentiphaga</taxon>
    </lineage>
</organism>
<evidence type="ECO:0000313" key="3">
    <source>
        <dbReference type="Proteomes" id="UP000292445"/>
    </source>
</evidence>
<dbReference type="GO" id="GO:0004497">
    <property type="term" value="F:monooxygenase activity"/>
    <property type="evidence" value="ECO:0007669"/>
    <property type="project" value="UniProtKB-KW"/>
</dbReference>
<dbReference type="PROSITE" id="PS51725">
    <property type="entry name" value="ABM"/>
    <property type="match status" value="1"/>
</dbReference>
<sequence>MQAISLIVEFSIKPEHREEFLAVMRTHAANSLKEAGCLQFKIVTPSAPMDDRVFLFEEWKDQAALDWHLAHSALNDTRKRYDGWIFNRHITHGRVVAP</sequence>